<evidence type="ECO:0000256" key="1">
    <source>
        <dbReference type="ARBA" id="ARBA00022598"/>
    </source>
</evidence>
<dbReference type="STRING" id="294935.ATN88_07515"/>
<dbReference type="PANTHER" id="PTHR43585:SF2">
    <property type="entry name" value="ATP-GRASP ENZYME FSQD"/>
    <property type="match status" value="1"/>
</dbReference>
<dbReference type="Gene3D" id="3.30.470.20">
    <property type="entry name" value="ATP-grasp fold, B domain"/>
    <property type="match status" value="1"/>
</dbReference>
<dbReference type="PROSITE" id="PS50975">
    <property type="entry name" value="ATP_GRASP"/>
    <property type="match status" value="1"/>
</dbReference>
<organism evidence="6 7">
    <name type="scientific">Enterovibrio coralii</name>
    <dbReference type="NCBI Taxonomy" id="294935"/>
    <lineage>
        <taxon>Bacteria</taxon>
        <taxon>Pseudomonadati</taxon>
        <taxon>Pseudomonadota</taxon>
        <taxon>Gammaproteobacteria</taxon>
        <taxon>Vibrionales</taxon>
        <taxon>Vibrionaceae</taxon>
        <taxon>Enterovibrio</taxon>
    </lineage>
</organism>
<keyword evidence="2 4" id="KW-0547">Nucleotide-binding</keyword>
<dbReference type="EMBL" id="LNTY01000050">
    <property type="protein sequence ID" value="KXF80525.1"/>
    <property type="molecule type" value="Genomic_DNA"/>
</dbReference>
<dbReference type="Proteomes" id="UP000070529">
    <property type="component" value="Unassembled WGS sequence"/>
</dbReference>
<reference evidence="6 7" key="1">
    <citation type="submission" date="2015-11" db="EMBL/GenBank/DDBJ databases">
        <title>Genomic Taxonomy of the Vibrionaceae.</title>
        <authorList>
            <person name="Gomez-Gil B."/>
            <person name="Enciso-Ibarra J."/>
        </authorList>
    </citation>
    <scope>NUCLEOTIDE SEQUENCE [LARGE SCALE GENOMIC DNA]</scope>
    <source>
        <strain evidence="6 7">CAIM 912</strain>
    </source>
</reference>
<dbReference type="InterPro" id="IPR005479">
    <property type="entry name" value="CPAse_ATP-bd"/>
</dbReference>
<feature type="domain" description="ATP-grasp" evidence="5">
    <location>
        <begin position="146"/>
        <end position="341"/>
    </location>
</feature>
<dbReference type="SUPFAM" id="SSF56059">
    <property type="entry name" value="Glutathione synthetase ATP-binding domain-like"/>
    <property type="match status" value="1"/>
</dbReference>
<dbReference type="PANTHER" id="PTHR43585">
    <property type="entry name" value="FUMIPYRROLE BIOSYNTHESIS PROTEIN C"/>
    <property type="match status" value="1"/>
</dbReference>
<dbReference type="GO" id="GO:0046872">
    <property type="term" value="F:metal ion binding"/>
    <property type="evidence" value="ECO:0007669"/>
    <property type="project" value="InterPro"/>
</dbReference>
<evidence type="ECO:0000313" key="6">
    <source>
        <dbReference type="EMBL" id="KXF80525.1"/>
    </source>
</evidence>
<evidence type="ECO:0000256" key="2">
    <source>
        <dbReference type="ARBA" id="ARBA00022741"/>
    </source>
</evidence>
<dbReference type="InterPro" id="IPR052032">
    <property type="entry name" value="ATP-dep_AA_Ligase"/>
</dbReference>
<dbReference type="Gene3D" id="3.40.50.20">
    <property type="match status" value="1"/>
</dbReference>
<dbReference type="AlphaFoldDB" id="A0A135I520"/>
<sequence length="433" mass="47668">MNQVAYNFKCIIIIFSLNSTQVYFHNSSVVIEIEACILNIVILGYFYFADNYIRVAHNNGHKVVVIESDCEKAENDSRVDRVINVNLTGENAYREILDSLDGIQVGAILPGHVFHVALVSKICETLSLPSISYEAALKCLSKIEMRKELNRHSIDQPGFVVFQDGVSLDKLSQDLIVKPEKGFASIGVVRAYDHEQALDYAKKANGALSYSSNVNFDSEVLIEECLTGTEYSAEVLCEAGTITVLGITGKHFNKEESSFETGFFIPTSLSEDDKKKIGDYIHSVYGCLNIDHGLSHCEFVLTDSGPKVIEINPRIGGAHLSDLYDLATGVDLFEVSMNNALGRPSGLNSLSPKGYTSTGWLLGAKGTIKNVTVPEINDDNVRIFVRKDQGSVVPGLGDNRDRVLSIIATDTTNDQVTRTINDIKNQCTVLYYD</sequence>
<protein>
    <recommendedName>
        <fullName evidence="5">ATP-grasp domain-containing protein</fullName>
    </recommendedName>
</protein>
<evidence type="ECO:0000259" key="5">
    <source>
        <dbReference type="PROSITE" id="PS50975"/>
    </source>
</evidence>
<keyword evidence="3 4" id="KW-0067">ATP-binding</keyword>
<comment type="caution">
    <text evidence="6">The sequence shown here is derived from an EMBL/GenBank/DDBJ whole genome shotgun (WGS) entry which is preliminary data.</text>
</comment>
<dbReference type="GO" id="GO:0005524">
    <property type="term" value="F:ATP binding"/>
    <property type="evidence" value="ECO:0007669"/>
    <property type="project" value="UniProtKB-UniRule"/>
</dbReference>
<name>A0A135I520_9GAMM</name>
<accession>A0A135I520</accession>
<evidence type="ECO:0000256" key="4">
    <source>
        <dbReference type="PROSITE-ProRule" id="PRU00409"/>
    </source>
</evidence>
<dbReference type="PROSITE" id="PS00867">
    <property type="entry name" value="CPSASE_2"/>
    <property type="match status" value="1"/>
</dbReference>
<evidence type="ECO:0000256" key="3">
    <source>
        <dbReference type="ARBA" id="ARBA00022840"/>
    </source>
</evidence>
<keyword evidence="7" id="KW-1185">Reference proteome</keyword>
<gene>
    <name evidence="6" type="ORF">ATN88_07515</name>
</gene>
<dbReference type="InterPro" id="IPR011761">
    <property type="entry name" value="ATP-grasp"/>
</dbReference>
<proteinExistence type="predicted"/>
<evidence type="ECO:0000313" key="7">
    <source>
        <dbReference type="Proteomes" id="UP000070529"/>
    </source>
</evidence>
<dbReference type="Pfam" id="PF13535">
    <property type="entry name" value="ATP-grasp_4"/>
    <property type="match status" value="1"/>
</dbReference>
<keyword evidence="1" id="KW-0436">Ligase</keyword>
<dbReference type="GO" id="GO:0016874">
    <property type="term" value="F:ligase activity"/>
    <property type="evidence" value="ECO:0007669"/>
    <property type="project" value="UniProtKB-KW"/>
</dbReference>